<comment type="caution">
    <text evidence="1">The sequence shown here is derived from an EMBL/GenBank/DDBJ whole genome shotgun (WGS) entry which is preliminary data.</text>
</comment>
<sequence length="210" mass="22813">MMEPKPFAALLETDPLAPLQAAIVFTLKLLNPGVAVVPHPGKVDVSELVFKTVVKAPGIGVGWNKVKTGQHADGMFYLVVEWVAYIVAEAKVVETRRVEKEAVGLAIGGRLLEILADIETSMWGRPGVLPPETTPPAELKPFFTVRDAAQGIAYYTVTWTQIVPALGTGFMPPHAGRYDERLGAIVYPEADMIDELAPWIPAKREADEDA</sequence>
<dbReference type="RefSeq" id="WP_160786950.1">
    <property type="nucleotide sequence ID" value="NZ_CP086610.1"/>
</dbReference>
<evidence type="ECO:0008006" key="3">
    <source>
        <dbReference type="Google" id="ProtNLM"/>
    </source>
</evidence>
<reference evidence="1 2" key="1">
    <citation type="submission" date="2019-12" db="EMBL/GenBank/DDBJ databases">
        <title>Shinella granuli gen. nov., sp. nov., and proposal of the reclassification of Zoogloea ramigera ATCC 19623 as Shinella zoogloeoides sp. nov.</title>
        <authorList>
            <person name="Gao J."/>
        </authorList>
    </citation>
    <scope>NUCLEOTIDE SEQUENCE [LARGE SCALE GENOMIC DNA]</scope>
    <source>
        <strain evidence="1 2">DSM 287</strain>
    </source>
</reference>
<protein>
    <recommendedName>
        <fullName evidence="3">DUF1834 family protein</fullName>
    </recommendedName>
</protein>
<organism evidence="1 2">
    <name type="scientific">Shinella zoogloeoides</name>
    <name type="common">Crabtreella saccharophila</name>
    <dbReference type="NCBI Taxonomy" id="352475"/>
    <lineage>
        <taxon>Bacteria</taxon>
        <taxon>Pseudomonadati</taxon>
        <taxon>Pseudomonadota</taxon>
        <taxon>Alphaproteobacteria</taxon>
        <taxon>Hyphomicrobiales</taxon>
        <taxon>Rhizobiaceae</taxon>
        <taxon>Shinella</taxon>
    </lineage>
</organism>
<dbReference type="AlphaFoldDB" id="A0A6N8TEA6"/>
<dbReference type="OrthoDB" id="7842867at2"/>
<accession>A0A6N8TEA6</accession>
<proteinExistence type="predicted"/>
<name>A0A6N8TEA6_SHIZO</name>
<dbReference type="Proteomes" id="UP000440304">
    <property type="component" value="Unassembled WGS sequence"/>
</dbReference>
<dbReference type="EMBL" id="WUML01000012">
    <property type="protein sequence ID" value="MXO01582.1"/>
    <property type="molecule type" value="Genomic_DNA"/>
</dbReference>
<gene>
    <name evidence="1" type="ORF">GR156_14780</name>
</gene>
<evidence type="ECO:0000313" key="1">
    <source>
        <dbReference type="EMBL" id="MXO01582.1"/>
    </source>
</evidence>
<evidence type="ECO:0000313" key="2">
    <source>
        <dbReference type="Proteomes" id="UP000440304"/>
    </source>
</evidence>